<evidence type="ECO:0000313" key="2">
    <source>
        <dbReference type="EMBL" id="GFQ95878.1"/>
    </source>
</evidence>
<dbReference type="Proteomes" id="UP000887116">
    <property type="component" value="Unassembled WGS sequence"/>
</dbReference>
<dbReference type="InterPro" id="IPR009057">
    <property type="entry name" value="Homeodomain-like_sf"/>
</dbReference>
<sequence length="114" mass="13211">MSVRSQRSHLTESEAWRVSSWLEENQTQAEVTDATGVSQSVISRIWKCILETGNASQRPGQGHRFAKTFNEDRYLTLTSWRYRNINATLLQQNLRSDTDTTQGRLYQFCRPGQK</sequence>
<keyword evidence="3" id="KW-1185">Reference proteome</keyword>
<protein>
    <recommendedName>
        <fullName evidence="4">Transposase Tc1-like domain-containing protein</fullName>
    </recommendedName>
</protein>
<gene>
    <name evidence="2" type="ORF">TNCT_371081</name>
</gene>
<dbReference type="SUPFAM" id="SSF46689">
    <property type="entry name" value="Homeodomain-like"/>
    <property type="match status" value="1"/>
</dbReference>
<accession>A0A8X6H481</accession>
<comment type="caution">
    <text evidence="2">The sequence shown here is derived from an EMBL/GenBank/DDBJ whole genome shotgun (WGS) entry which is preliminary data.</text>
</comment>
<dbReference type="OrthoDB" id="6755115at2759"/>
<comment type="subcellular location">
    <subcellularLocation>
        <location evidence="1">Nucleus</location>
    </subcellularLocation>
</comment>
<evidence type="ECO:0008006" key="4">
    <source>
        <dbReference type="Google" id="ProtNLM"/>
    </source>
</evidence>
<dbReference type="EMBL" id="BMAO01034330">
    <property type="protein sequence ID" value="GFQ95878.1"/>
    <property type="molecule type" value="Genomic_DNA"/>
</dbReference>
<proteinExistence type="predicted"/>
<evidence type="ECO:0000313" key="3">
    <source>
        <dbReference type="Proteomes" id="UP000887116"/>
    </source>
</evidence>
<dbReference type="GO" id="GO:0005634">
    <property type="term" value="C:nucleus"/>
    <property type="evidence" value="ECO:0007669"/>
    <property type="project" value="UniProtKB-SubCell"/>
</dbReference>
<organism evidence="2 3">
    <name type="scientific">Trichonephila clavata</name>
    <name type="common">Joro spider</name>
    <name type="synonym">Nephila clavata</name>
    <dbReference type="NCBI Taxonomy" id="2740835"/>
    <lineage>
        <taxon>Eukaryota</taxon>
        <taxon>Metazoa</taxon>
        <taxon>Ecdysozoa</taxon>
        <taxon>Arthropoda</taxon>
        <taxon>Chelicerata</taxon>
        <taxon>Arachnida</taxon>
        <taxon>Araneae</taxon>
        <taxon>Araneomorphae</taxon>
        <taxon>Entelegynae</taxon>
        <taxon>Araneoidea</taxon>
        <taxon>Nephilidae</taxon>
        <taxon>Trichonephila</taxon>
    </lineage>
</organism>
<reference evidence="2" key="1">
    <citation type="submission" date="2020-07" db="EMBL/GenBank/DDBJ databases">
        <title>Multicomponent nature underlies the extraordinary mechanical properties of spider dragline silk.</title>
        <authorList>
            <person name="Kono N."/>
            <person name="Nakamura H."/>
            <person name="Mori M."/>
            <person name="Yoshida Y."/>
            <person name="Ohtoshi R."/>
            <person name="Malay A.D."/>
            <person name="Moran D.A.P."/>
            <person name="Tomita M."/>
            <person name="Numata K."/>
            <person name="Arakawa K."/>
        </authorList>
    </citation>
    <scope>NUCLEOTIDE SEQUENCE</scope>
</reference>
<dbReference type="AlphaFoldDB" id="A0A8X6H481"/>
<evidence type="ECO:0000256" key="1">
    <source>
        <dbReference type="ARBA" id="ARBA00004123"/>
    </source>
</evidence>
<name>A0A8X6H481_TRICU</name>